<proteinExistence type="predicted"/>
<feature type="region of interest" description="Disordered" evidence="1">
    <location>
        <begin position="200"/>
        <end position="236"/>
    </location>
</feature>
<keyword evidence="3" id="KW-1185">Reference proteome</keyword>
<dbReference type="Pfam" id="PF06413">
    <property type="entry name" value="Neugrin"/>
    <property type="match status" value="1"/>
</dbReference>
<organism evidence="2 3">
    <name type="scientific">Muraenolepis orangiensis</name>
    <name type="common">Patagonian moray cod</name>
    <dbReference type="NCBI Taxonomy" id="630683"/>
    <lineage>
        <taxon>Eukaryota</taxon>
        <taxon>Metazoa</taxon>
        <taxon>Chordata</taxon>
        <taxon>Craniata</taxon>
        <taxon>Vertebrata</taxon>
        <taxon>Euteleostomi</taxon>
        <taxon>Actinopterygii</taxon>
        <taxon>Neopterygii</taxon>
        <taxon>Teleostei</taxon>
        <taxon>Neoteleostei</taxon>
        <taxon>Acanthomorphata</taxon>
        <taxon>Zeiogadaria</taxon>
        <taxon>Gadariae</taxon>
        <taxon>Gadiformes</taxon>
        <taxon>Muraenolepidoidei</taxon>
        <taxon>Muraenolepididae</taxon>
        <taxon>Muraenolepis</taxon>
    </lineage>
</organism>
<protein>
    <recommendedName>
        <fullName evidence="4">Neurite outgrowth-associated protein</fullName>
    </recommendedName>
</protein>
<reference evidence="2" key="1">
    <citation type="submission" date="2022-07" db="EMBL/GenBank/DDBJ databases">
        <title>Chromosome-level genome of Muraenolepis orangiensis.</title>
        <authorList>
            <person name="Kim J."/>
        </authorList>
    </citation>
    <scope>NUCLEOTIDE SEQUENCE</scope>
    <source>
        <strain evidence="2">KU_S4_2022</strain>
        <tissue evidence="2">Muscle</tissue>
    </source>
</reference>
<dbReference type="Proteomes" id="UP001148018">
    <property type="component" value="Unassembled WGS sequence"/>
</dbReference>
<dbReference type="InterPro" id="IPR010487">
    <property type="entry name" value="NGRN/Rrg9"/>
</dbReference>
<dbReference type="AlphaFoldDB" id="A0A9Q0DDP8"/>
<evidence type="ECO:0000313" key="3">
    <source>
        <dbReference type="Proteomes" id="UP001148018"/>
    </source>
</evidence>
<gene>
    <name evidence="2" type="ORF">NHX12_013375</name>
</gene>
<dbReference type="PANTHER" id="PTHR13475">
    <property type="entry name" value="NEUGRIN"/>
    <property type="match status" value="1"/>
</dbReference>
<dbReference type="OrthoDB" id="6415470at2759"/>
<feature type="region of interest" description="Disordered" evidence="1">
    <location>
        <begin position="24"/>
        <end position="57"/>
    </location>
</feature>
<dbReference type="PANTHER" id="PTHR13475:SF3">
    <property type="entry name" value="NEUGRIN"/>
    <property type="match status" value="1"/>
</dbReference>
<evidence type="ECO:0008006" key="4">
    <source>
        <dbReference type="Google" id="ProtNLM"/>
    </source>
</evidence>
<name>A0A9Q0DDP8_9TELE</name>
<evidence type="ECO:0000313" key="2">
    <source>
        <dbReference type="EMBL" id="KAJ3586984.1"/>
    </source>
</evidence>
<accession>A0A9Q0DDP8</accession>
<evidence type="ECO:0000256" key="1">
    <source>
        <dbReference type="SAM" id="MobiDB-lite"/>
    </source>
</evidence>
<dbReference type="GO" id="GO:0005634">
    <property type="term" value="C:nucleus"/>
    <property type="evidence" value="ECO:0007669"/>
    <property type="project" value="TreeGrafter"/>
</dbReference>
<comment type="caution">
    <text evidence="2">The sequence shown here is derived from an EMBL/GenBank/DDBJ whole genome shotgun (WGS) entry which is preliminary data.</text>
</comment>
<dbReference type="EMBL" id="JANIIK010000117">
    <property type="protein sequence ID" value="KAJ3586984.1"/>
    <property type="molecule type" value="Genomic_DNA"/>
</dbReference>
<sequence length="324" mass="35571">MISVVSRLGALSLRSTTSCRSASRDVTKAWMRQSPAQRVPGTRPAQHQQEMFEEDTTMEEVEEKLDTLFSEAKRKATAVKLAKIKRRMTPSGPPQRMLSWDTIEQIRYLRRERPEEWTVARLAEGFSVPRDDILRVLKSKFTPTGEQKAKQDTKVMARLGQQTARLPAIGAPQSTALLPAQKTPAMLVAGDSARDPGALVSSSNRMPTHRAGAGGAAGGEIIISGTHPRGGPASLATRPHLLSLSKTTEISRPTPATSISEQDTCAAPLVKSGEVEEDDEEERWDGEVLTESELEQLMLTAKHTTAVQVGKEFFDPEGNFLYRI</sequence>